<dbReference type="SUPFAM" id="SSF48317">
    <property type="entry name" value="Acid phosphatase/Vanadium-dependent haloperoxidase"/>
    <property type="match status" value="1"/>
</dbReference>
<feature type="domain" description="Phosphatidic acid phosphatase type 2/haloperoxidase" evidence="8">
    <location>
        <begin position="52"/>
        <end position="163"/>
    </location>
</feature>
<dbReference type="SMART" id="SM00014">
    <property type="entry name" value="acidPPc"/>
    <property type="match status" value="1"/>
</dbReference>
<evidence type="ECO:0000256" key="3">
    <source>
        <dbReference type="ARBA" id="ARBA00022692"/>
    </source>
</evidence>
<evidence type="ECO:0000256" key="4">
    <source>
        <dbReference type="ARBA" id="ARBA00022801"/>
    </source>
</evidence>
<sequence>MSIELNILDWFQTLHTPFLDKLMVFITSLGNAGIIWIVMTIVFLLIPKMRKTGAVMAAALIIDLLLCNVILKNLVARTRPYDVNTGVQLLVSRLHDYSFPSGHTAAAFASVTALYLAGEKKLWKPVLVLACLIGISRLYLYVHYPTDVLGGALAGAISGYLGYRFIQAIFYRIKQEGEGHVRSEE</sequence>
<keyword evidence="6 7" id="KW-0472">Membrane</keyword>
<feature type="transmembrane region" description="Helical" evidence="7">
    <location>
        <begin position="125"/>
        <end position="142"/>
    </location>
</feature>
<dbReference type="PANTHER" id="PTHR14969">
    <property type="entry name" value="SPHINGOSINE-1-PHOSPHATE PHOSPHOHYDROLASE"/>
    <property type="match status" value="1"/>
</dbReference>
<protein>
    <submittedName>
        <fullName evidence="9">Phosphatase PAP2 family protein</fullName>
    </submittedName>
</protein>
<dbReference type="InterPro" id="IPR036938">
    <property type="entry name" value="PAP2/HPO_sf"/>
</dbReference>
<feature type="transmembrane region" description="Helical" evidence="7">
    <location>
        <begin position="97"/>
        <end position="118"/>
    </location>
</feature>
<dbReference type="EMBL" id="JACOQG010000026">
    <property type="protein sequence ID" value="MBC5780654.1"/>
    <property type="molecule type" value="Genomic_DNA"/>
</dbReference>
<keyword evidence="2" id="KW-1003">Cell membrane</keyword>
<dbReference type="PANTHER" id="PTHR14969:SF62">
    <property type="entry name" value="DECAPRENYLPHOSPHORYL-5-PHOSPHORIBOSE PHOSPHATASE RV3807C-RELATED"/>
    <property type="match status" value="1"/>
</dbReference>
<evidence type="ECO:0000256" key="5">
    <source>
        <dbReference type="ARBA" id="ARBA00022989"/>
    </source>
</evidence>
<keyword evidence="10" id="KW-1185">Reference proteome</keyword>
<keyword evidence="4" id="KW-0378">Hydrolase</keyword>
<evidence type="ECO:0000256" key="2">
    <source>
        <dbReference type="ARBA" id="ARBA00022475"/>
    </source>
</evidence>
<organism evidence="9 10">
    <name type="scientific">Blautia difficilis</name>
    <dbReference type="NCBI Taxonomy" id="2763027"/>
    <lineage>
        <taxon>Bacteria</taxon>
        <taxon>Bacillati</taxon>
        <taxon>Bacillota</taxon>
        <taxon>Clostridia</taxon>
        <taxon>Lachnospirales</taxon>
        <taxon>Lachnospiraceae</taxon>
        <taxon>Blautia</taxon>
    </lineage>
</organism>
<keyword evidence="5 7" id="KW-1133">Transmembrane helix</keyword>
<evidence type="ECO:0000313" key="9">
    <source>
        <dbReference type="EMBL" id="MBC5780654.1"/>
    </source>
</evidence>
<feature type="transmembrane region" description="Helical" evidence="7">
    <location>
        <begin position="148"/>
        <end position="166"/>
    </location>
</feature>
<dbReference type="Pfam" id="PF01569">
    <property type="entry name" value="PAP2"/>
    <property type="match status" value="1"/>
</dbReference>
<comment type="caution">
    <text evidence="9">The sequence shown here is derived from an EMBL/GenBank/DDBJ whole genome shotgun (WGS) entry which is preliminary data.</text>
</comment>
<evidence type="ECO:0000256" key="6">
    <source>
        <dbReference type="ARBA" id="ARBA00023136"/>
    </source>
</evidence>
<keyword evidence="3 7" id="KW-0812">Transmembrane</keyword>
<evidence type="ECO:0000256" key="1">
    <source>
        <dbReference type="ARBA" id="ARBA00004651"/>
    </source>
</evidence>
<evidence type="ECO:0000256" key="7">
    <source>
        <dbReference type="SAM" id="Phobius"/>
    </source>
</evidence>
<dbReference type="Proteomes" id="UP000649826">
    <property type="component" value="Unassembled WGS sequence"/>
</dbReference>
<feature type="transmembrane region" description="Helical" evidence="7">
    <location>
        <begin position="22"/>
        <end position="46"/>
    </location>
</feature>
<accession>A0ABR7IL28</accession>
<feature type="transmembrane region" description="Helical" evidence="7">
    <location>
        <begin position="53"/>
        <end position="71"/>
    </location>
</feature>
<reference evidence="9 10" key="1">
    <citation type="submission" date="2020-08" db="EMBL/GenBank/DDBJ databases">
        <title>Genome public.</title>
        <authorList>
            <person name="Liu C."/>
            <person name="Sun Q."/>
        </authorList>
    </citation>
    <scope>NUCLEOTIDE SEQUENCE [LARGE SCALE GENOMIC DNA]</scope>
    <source>
        <strain evidence="9 10">M29</strain>
    </source>
</reference>
<name>A0ABR7IL28_9FIRM</name>
<evidence type="ECO:0000313" key="10">
    <source>
        <dbReference type="Proteomes" id="UP000649826"/>
    </source>
</evidence>
<dbReference type="InterPro" id="IPR000326">
    <property type="entry name" value="PAP2/HPO"/>
</dbReference>
<comment type="subcellular location">
    <subcellularLocation>
        <location evidence="1">Cell membrane</location>
        <topology evidence="1">Multi-pass membrane protein</topology>
    </subcellularLocation>
</comment>
<gene>
    <name evidence="9" type="ORF">H8Z82_13535</name>
</gene>
<evidence type="ECO:0000259" key="8">
    <source>
        <dbReference type="SMART" id="SM00014"/>
    </source>
</evidence>
<proteinExistence type="predicted"/>
<dbReference type="RefSeq" id="WP_019160356.1">
    <property type="nucleotide sequence ID" value="NZ_JACOQG010000026.1"/>
</dbReference>
<dbReference type="Gene3D" id="1.20.144.10">
    <property type="entry name" value="Phosphatidic acid phosphatase type 2/haloperoxidase"/>
    <property type="match status" value="1"/>
</dbReference>